<gene>
    <name evidence="1" type="ORF">BACOVA_02271</name>
</gene>
<comment type="caution">
    <text evidence="1">The sequence shown here is derived from an EMBL/GenBank/DDBJ whole genome shotgun (WGS) entry which is preliminary data.</text>
</comment>
<evidence type="ECO:0000313" key="1">
    <source>
        <dbReference type="EMBL" id="EDO11777.1"/>
    </source>
</evidence>
<dbReference type="EMBL" id="AAXF02000048">
    <property type="protein sequence ID" value="EDO11777.1"/>
    <property type="molecule type" value="Genomic_DNA"/>
</dbReference>
<proteinExistence type="predicted"/>
<evidence type="ECO:0000313" key="2">
    <source>
        <dbReference type="Proteomes" id="UP000005475"/>
    </source>
</evidence>
<name>A0AAN3A8U7_BACO1</name>
<accession>A0AAN3A8U7</accession>
<dbReference type="AlphaFoldDB" id="A0AAN3A8U7"/>
<protein>
    <submittedName>
        <fullName evidence="1">Uncharacterized protein</fullName>
    </submittedName>
</protein>
<dbReference type="Proteomes" id="UP000005475">
    <property type="component" value="Unassembled WGS sequence"/>
</dbReference>
<reference evidence="1 2" key="1">
    <citation type="submission" date="2007-03" db="EMBL/GenBank/DDBJ databases">
        <authorList>
            <person name="Fulton L."/>
            <person name="Clifton S."/>
            <person name="Fulton B."/>
            <person name="Xu J."/>
            <person name="Minx P."/>
            <person name="Pepin K.H."/>
            <person name="Johnson M."/>
            <person name="Thiruvilangam P."/>
            <person name="Bhonagiri V."/>
            <person name="Nash W.E."/>
            <person name="Mardis E.R."/>
            <person name="Wilson R.K."/>
        </authorList>
    </citation>
    <scope>NUCLEOTIDE SEQUENCE [LARGE SCALE GENOMIC DNA]</scope>
    <source>
        <strain evidence="2">ATCC 8483 / DSM 1896 / JCM 5824 / BCRC 10623 / CCUG 4943 / NCTC 11153</strain>
    </source>
</reference>
<sequence>MFPWHQSTTVNGTLPYKNLKSDFWKSAFSWTGGYNNPNVPVFKMHKY</sequence>
<reference evidence="2" key="2">
    <citation type="submission" date="2007-04" db="EMBL/GenBank/DDBJ databases">
        <title>Draft genome sequence of Bacteroides ovatus (ATCC 8483).</title>
        <authorList>
            <person name="Sudarsanam P."/>
            <person name="Ley R."/>
            <person name="Guruge J."/>
            <person name="Turnbaugh P.J."/>
            <person name="Mahowald M."/>
            <person name="Liep D."/>
            <person name="Gordon J."/>
        </authorList>
    </citation>
    <scope>NUCLEOTIDE SEQUENCE [LARGE SCALE GENOMIC DNA]</scope>
    <source>
        <strain evidence="2">ATCC 8483 / DSM 1896 / JCM 5824 / BCRC 10623 / CCUG 4943 / NCTC 11153</strain>
    </source>
</reference>
<organism evidence="1 2">
    <name type="scientific">Bacteroides ovatus (strain ATCC 8483 / DSM 1896 / JCM 5824 / BCRC 10623 / CCUG 4943 / NCTC 11153)</name>
    <dbReference type="NCBI Taxonomy" id="411476"/>
    <lineage>
        <taxon>Bacteria</taxon>
        <taxon>Pseudomonadati</taxon>
        <taxon>Bacteroidota</taxon>
        <taxon>Bacteroidia</taxon>
        <taxon>Bacteroidales</taxon>
        <taxon>Bacteroidaceae</taxon>
        <taxon>Bacteroides</taxon>
    </lineage>
</organism>